<dbReference type="InterPro" id="IPR002931">
    <property type="entry name" value="Transglutaminase-like"/>
</dbReference>
<dbReference type="SMART" id="SM00460">
    <property type="entry name" value="TGc"/>
    <property type="match status" value="1"/>
</dbReference>
<dbReference type="KEGG" id="nli:G3M70_04655"/>
<dbReference type="PANTHER" id="PTHR42736:SF1">
    <property type="entry name" value="PROTEIN-GLUTAMINE GAMMA-GLUTAMYLTRANSFERASE"/>
    <property type="match status" value="1"/>
</dbReference>
<evidence type="ECO:0000313" key="4">
    <source>
        <dbReference type="EMBL" id="QPJ61216.1"/>
    </source>
</evidence>
<dbReference type="Pfam" id="PF01841">
    <property type="entry name" value="Transglut_core"/>
    <property type="match status" value="1"/>
</dbReference>
<dbReference type="Proteomes" id="UP000594688">
    <property type="component" value="Chromosome"/>
</dbReference>
<feature type="transmembrane region" description="Helical" evidence="2">
    <location>
        <begin position="185"/>
        <end position="206"/>
    </location>
</feature>
<keyword evidence="2" id="KW-1133">Transmembrane helix</keyword>
<keyword evidence="2" id="KW-0472">Membrane</keyword>
<feature type="compositionally biased region" description="Low complexity" evidence="1">
    <location>
        <begin position="675"/>
        <end position="686"/>
    </location>
</feature>
<keyword evidence="2" id="KW-0812">Transmembrane</keyword>
<sequence length="686" mass="78087">MTPPPLLIGGALLFWGLYAEMIIPAALCAIIVESPRWTGWRLQISEPEVRRVWLLTCLILLSVMVFSFVELGGLLMFSRASLYSPLIFFPLALVQAFHAKSALEFKTLFLKSKEHLSLTGSRPLAVNWLYLYLILILISTGLQARGPATLGGGLTSLASGSRFYLGAAILLSVALWKFRPRGTSPVLWVVLFLISGAMGVMGNLGIHAAQEIIDREVIQFMMKKMQQNLDPYKTSTAIGRLGELKLYGRIVFRVKQFKGEDDQFLLAQNGYTVYRSPNWFSPRGGFRPIYPEANGWDWRFGPNTDFRQVLEVTRPLENGSGFLPLPINTSFLGNLPAGSLLRNQQGGLLVQSGPEWTKYTIKAGDENNLIGSPTDADLSIPPYLMGILKPALDQLQLNRVPVSTVPEHLRKFFKAGFTYQLKGTGAPEQVDPLDNFLNRTRAGHCEYFATATTLLLRAAGIPARYMVGYSVHERDPVNNQFIVRQRNAHSWALAWIEGEWVEVDTTPPSWIAFENEQASSLEWVGDLFGRLKMALVDWRWFQEKENNGHEPWLLMFTAFIFYLGWKIARRVRFNRKLKTSSQNNTSSQQIKRTPFSRIENYLENKVGPRHPDETYRIWLERVSEEAGNERLQEELERMLNEHYRMRFDPAFDKTDNEKRLQEEVDDWLGRQEDFSGSQSRSSSSIS</sequence>
<reference evidence="4 5" key="1">
    <citation type="submission" date="2020-02" db="EMBL/GenBank/DDBJ databases">
        <title>Genomic and physiological characterization of two novel Nitrospinaceae genera.</title>
        <authorList>
            <person name="Mueller A.J."/>
            <person name="Jung M.-Y."/>
            <person name="Strachan C.R."/>
            <person name="Herbold C.W."/>
            <person name="Kirkegaard R.H."/>
            <person name="Daims H."/>
        </authorList>
    </citation>
    <scope>NUCLEOTIDE SEQUENCE [LARGE SCALE GENOMIC DNA]</scope>
    <source>
        <strain evidence="4">EB</strain>
    </source>
</reference>
<evidence type="ECO:0000256" key="1">
    <source>
        <dbReference type="SAM" id="MobiDB-lite"/>
    </source>
</evidence>
<dbReference type="Gene3D" id="3.10.620.30">
    <property type="match status" value="1"/>
</dbReference>
<name>A0A7T0FZX1_9BACT</name>
<dbReference type="EMBL" id="CP048685">
    <property type="protein sequence ID" value="QPJ61216.1"/>
    <property type="molecule type" value="Genomic_DNA"/>
</dbReference>
<dbReference type="SUPFAM" id="SSF54001">
    <property type="entry name" value="Cysteine proteinases"/>
    <property type="match status" value="1"/>
</dbReference>
<dbReference type="PANTHER" id="PTHR42736">
    <property type="entry name" value="PROTEIN-GLUTAMINE GAMMA-GLUTAMYLTRANSFERASE"/>
    <property type="match status" value="1"/>
</dbReference>
<evidence type="ECO:0000313" key="5">
    <source>
        <dbReference type="Proteomes" id="UP000594688"/>
    </source>
</evidence>
<gene>
    <name evidence="4" type="ORF">G3M70_04655</name>
</gene>
<feature type="transmembrane region" description="Helical" evidence="2">
    <location>
        <begin position="162"/>
        <end position="178"/>
    </location>
</feature>
<evidence type="ECO:0000259" key="3">
    <source>
        <dbReference type="SMART" id="SM00460"/>
    </source>
</evidence>
<protein>
    <submittedName>
        <fullName evidence="4">Transglutaminase domain-containing protein</fullName>
    </submittedName>
</protein>
<proteinExistence type="predicted"/>
<organism evidence="4 5">
    <name type="scientific">Candidatus Nitronauta litoralis</name>
    <dbReference type="NCBI Taxonomy" id="2705533"/>
    <lineage>
        <taxon>Bacteria</taxon>
        <taxon>Pseudomonadati</taxon>
        <taxon>Nitrospinota/Tectimicrobiota group</taxon>
        <taxon>Nitrospinota</taxon>
        <taxon>Nitrospinia</taxon>
        <taxon>Nitrospinales</taxon>
        <taxon>Nitrospinaceae</taxon>
        <taxon>Candidatus Nitronauta</taxon>
    </lineage>
</organism>
<feature type="domain" description="Transglutaminase-like" evidence="3">
    <location>
        <begin position="437"/>
        <end position="507"/>
    </location>
</feature>
<feature type="transmembrane region" description="Helical" evidence="2">
    <location>
        <begin position="52"/>
        <end position="76"/>
    </location>
</feature>
<dbReference type="AlphaFoldDB" id="A0A7T0FZX1"/>
<feature type="region of interest" description="Disordered" evidence="1">
    <location>
        <begin position="662"/>
        <end position="686"/>
    </location>
</feature>
<dbReference type="InterPro" id="IPR038765">
    <property type="entry name" value="Papain-like_cys_pep_sf"/>
</dbReference>
<evidence type="ECO:0000256" key="2">
    <source>
        <dbReference type="SAM" id="Phobius"/>
    </source>
</evidence>
<feature type="transmembrane region" description="Helical" evidence="2">
    <location>
        <begin position="124"/>
        <end position="142"/>
    </location>
</feature>
<accession>A0A7T0FZX1</accession>
<feature type="transmembrane region" description="Helical" evidence="2">
    <location>
        <begin position="82"/>
        <end position="103"/>
    </location>
</feature>
<feature type="compositionally biased region" description="Basic and acidic residues" evidence="1">
    <location>
        <begin position="662"/>
        <end position="673"/>
    </location>
</feature>
<dbReference type="InterPro" id="IPR052901">
    <property type="entry name" value="Bact_TGase-like"/>
</dbReference>
<feature type="transmembrane region" description="Helical" evidence="2">
    <location>
        <begin position="6"/>
        <end position="32"/>
    </location>
</feature>